<accession>Q1YM34</accession>
<reference evidence="2 3" key="1">
    <citation type="journal article" date="2008" name="Appl. Environ. Microbiol.">
        <title>Genomic insights into Mn(II) oxidation by the marine alphaproteobacterium Aurantimonas sp. strain SI85-9A1.</title>
        <authorList>
            <person name="Dick G.J."/>
            <person name="Podell S."/>
            <person name="Johnson H.A."/>
            <person name="Rivera-Espinoza Y."/>
            <person name="Bernier-Latmani R."/>
            <person name="McCarthy J.K."/>
            <person name="Torpey J.W."/>
            <person name="Clement B.G."/>
            <person name="Gaasterland T."/>
            <person name="Tebo B.M."/>
        </authorList>
    </citation>
    <scope>NUCLEOTIDE SEQUENCE [LARGE SCALE GENOMIC DNA]</scope>
    <source>
        <strain evidence="2 3">SI85-9A1</strain>
    </source>
</reference>
<dbReference type="EMBL" id="AAPJ01000001">
    <property type="protein sequence ID" value="EAS51547.1"/>
    <property type="molecule type" value="Genomic_DNA"/>
</dbReference>
<dbReference type="Pfam" id="PF01909">
    <property type="entry name" value="NTP_transf_2"/>
    <property type="match status" value="1"/>
</dbReference>
<organism evidence="2 3">
    <name type="scientific">Aurantimonas manganoxydans (strain ATCC BAA-1229 / DSM 21871 / SI85-9A1)</name>
    <dbReference type="NCBI Taxonomy" id="287752"/>
    <lineage>
        <taxon>Bacteria</taxon>
        <taxon>Pseudomonadati</taxon>
        <taxon>Pseudomonadota</taxon>
        <taxon>Alphaproteobacteria</taxon>
        <taxon>Hyphomicrobiales</taxon>
        <taxon>Aurantimonadaceae</taxon>
        <taxon>Aurantimonas</taxon>
    </lineage>
</organism>
<sequence length="260" mass="28954">MTADQRGFIPVIGDRPFQGAFLPVLAQVRDRLSLDSVRSIHSVYVYGSIAAGRAVPGCSDLDLSLIMRRPLSDREAAVLDAIRLEIDLAHPVISKVDFDMGLLKEVTSEDAGMAWRYWIRHHCRCLVGEDLADGIALFRPSMTLALAVNGDFERVLGDYRNALLVARSDAIANRLVREASRKLIRSTNVLRSEDDPCWPGTLAEHAQAFRCRYPAQGEQILYFLEQAITPDIDPVGFTRRLGIFVSWMAGIVRDQATSRA</sequence>
<comment type="caution">
    <text evidence="2">The sequence shown here is derived from an EMBL/GenBank/DDBJ whole genome shotgun (WGS) entry which is preliminary data.</text>
</comment>
<name>Q1YM34_AURMS</name>
<evidence type="ECO:0000259" key="1">
    <source>
        <dbReference type="Pfam" id="PF01909"/>
    </source>
</evidence>
<evidence type="ECO:0000313" key="3">
    <source>
        <dbReference type="Proteomes" id="UP000000321"/>
    </source>
</evidence>
<dbReference type="AlphaFoldDB" id="Q1YM34"/>
<dbReference type="CDD" id="cd05403">
    <property type="entry name" value="NT_KNTase_like"/>
    <property type="match status" value="1"/>
</dbReference>
<feature type="domain" description="Polymerase nucleotidyl transferase" evidence="1">
    <location>
        <begin position="37"/>
        <end position="78"/>
    </location>
</feature>
<dbReference type="BioCyc" id="AURANTIMONAS:SI859A1_02363-MONOMER"/>
<dbReference type="SUPFAM" id="SSF81301">
    <property type="entry name" value="Nucleotidyltransferase"/>
    <property type="match status" value="1"/>
</dbReference>
<evidence type="ECO:0000313" key="2">
    <source>
        <dbReference type="EMBL" id="EAS51547.1"/>
    </source>
</evidence>
<dbReference type="GO" id="GO:0016779">
    <property type="term" value="F:nucleotidyltransferase activity"/>
    <property type="evidence" value="ECO:0007669"/>
    <property type="project" value="InterPro"/>
</dbReference>
<dbReference type="InterPro" id="IPR002934">
    <property type="entry name" value="Polymerase_NTP_transf_dom"/>
</dbReference>
<dbReference type="Proteomes" id="UP000000321">
    <property type="component" value="Unassembled WGS sequence"/>
</dbReference>
<protein>
    <recommendedName>
        <fullName evidence="1">Polymerase nucleotidyl transferase domain-containing protein</fullName>
    </recommendedName>
</protein>
<dbReference type="RefSeq" id="WP_009210185.1">
    <property type="nucleotide sequence ID" value="NZ_BBWP01000001.1"/>
</dbReference>
<keyword evidence="3" id="KW-1185">Reference proteome</keyword>
<dbReference type="InterPro" id="IPR043519">
    <property type="entry name" value="NT_sf"/>
</dbReference>
<gene>
    <name evidence="2" type="ORF">SI859A1_02363</name>
</gene>
<dbReference type="HOGENOM" id="CLU_070082_1_0_5"/>
<proteinExistence type="predicted"/>
<dbReference type="OrthoDB" id="3422944at2"/>